<keyword evidence="1" id="KW-0805">Transcription regulation</keyword>
<evidence type="ECO:0000259" key="6">
    <source>
        <dbReference type="PROSITE" id="PS50090"/>
    </source>
</evidence>
<feature type="compositionally biased region" description="Low complexity" evidence="5">
    <location>
        <begin position="426"/>
        <end position="440"/>
    </location>
</feature>
<feature type="compositionally biased region" description="Low complexity" evidence="5">
    <location>
        <begin position="379"/>
        <end position="392"/>
    </location>
</feature>
<evidence type="ECO:0000256" key="4">
    <source>
        <dbReference type="ARBA" id="ARBA00023242"/>
    </source>
</evidence>
<feature type="domain" description="Myb-like" evidence="6">
    <location>
        <begin position="114"/>
        <end position="165"/>
    </location>
</feature>
<evidence type="ECO:0000259" key="8">
    <source>
        <dbReference type="PROSITE" id="PS51294"/>
    </source>
</evidence>
<dbReference type="PANTHER" id="PTHR46621:SF1">
    <property type="entry name" value="SNRNA-ACTIVATING PROTEIN COMPLEX SUBUNIT 4"/>
    <property type="match status" value="1"/>
</dbReference>
<keyword evidence="10" id="KW-1185">Reference proteome</keyword>
<feature type="compositionally biased region" description="Basic residues" evidence="5">
    <location>
        <begin position="393"/>
        <end position="404"/>
    </location>
</feature>
<dbReference type="CDD" id="cd00167">
    <property type="entry name" value="SANT"/>
    <property type="match status" value="3"/>
</dbReference>
<feature type="domain" description="HTH myb-type" evidence="8">
    <location>
        <begin position="166"/>
        <end position="221"/>
    </location>
</feature>
<keyword evidence="2" id="KW-0238">DNA-binding</keyword>
<evidence type="ECO:0000259" key="7">
    <source>
        <dbReference type="PROSITE" id="PS51293"/>
    </source>
</evidence>
<name>A0ABQ8FEG0_9FUNG</name>
<dbReference type="Pfam" id="PF00249">
    <property type="entry name" value="Myb_DNA-binding"/>
    <property type="match status" value="3"/>
</dbReference>
<reference evidence="9 10" key="1">
    <citation type="submission" date="2021-02" db="EMBL/GenBank/DDBJ databases">
        <title>Variation within the Batrachochytrium salamandrivorans European outbreak.</title>
        <authorList>
            <person name="Kelly M."/>
            <person name="Pasmans F."/>
            <person name="Shea T.P."/>
            <person name="Munoz J.F."/>
            <person name="Carranza S."/>
            <person name="Cuomo C.A."/>
            <person name="Martel A."/>
        </authorList>
    </citation>
    <scope>NUCLEOTIDE SEQUENCE [LARGE SCALE GENOMIC DNA]</scope>
    <source>
        <strain evidence="9 10">AMFP18/2</strain>
    </source>
</reference>
<dbReference type="InterPro" id="IPR051575">
    <property type="entry name" value="Myb-like_DNA-bd"/>
</dbReference>
<accession>A0ABQ8FEG0</accession>
<evidence type="ECO:0000313" key="9">
    <source>
        <dbReference type="EMBL" id="KAH6596903.1"/>
    </source>
</evidence>
<dbReference type="PROSITE" id="PS50090">
    <property type="entry name" value="MYB_LIKE"/>
    <property type="match status" value="3"/>
</dbReference>
<dbReference type="Gene3D" id="1.10.10.60">
    <property type="entry name" value="Homeodomain-like"/>
    <property type="match status" value="3"/>
</dbReference>
<dbReference type="PANTHER" id="PTHR46621">
    <property type="entry name" value="SNRNA-ACTIVATING PROTEIN COMPLEX SUBUNIT 4"/>
    <property type="match status" value="1"/>
</dbReference>
<evidence type="ECO:0000313" key="10">
    <source>
        <dbReference type="Proteomes" id="UP001648503"/>
    </source>
</evidence>
<feature type="domain" description="Myb-like" evidence="6">
    <location>
        <begin position="218"/>
        <end position="269"/>
    </location>
</feature>
<protein>
    <submittedName>
        <fullName evidence="9">Uncharacterized protein</fullName>
    </submittedName>
</protein>
<feature type="domain" description="Myb-like" evidence="6">
    <location>
        <begin position="166"/>
        <end position="217"/>
    </location>
</feature>
<dbReference type="InterPro" id="IPR017930">
    <property type="entry name" value="Myb_dom"/>
</dbReference>
<proteinExistence type="predicted"/>
<keyword evidence="4" id="KW-0539">Nucleus</keyword>
<dbReference type="InterPro" id="IPR001005">
    <property type="entry name" value="SANT/Myb"/>
</dbReference>
<evidence type="ECO:0000256" key="2">
    <source>
        <dbReference type="ARBA" id="ARBA00023125"/>
    </source>
</evidence>
<comment type="caution">
    <text evidence="9">The sequence shown here is derived from an EMBL/GenBank/DDBJ whole genome shotgun (WGS) entry which is preliminary data.</text>
</comment>
<dbReference type="SUPFAM" id="SSF46689">
    <property type="entry name" value="Homeodomain-like"/>
    <property type="match status" value="4"/>
</dbReference>
<feature type="region of interest" description="Disordered" evidence="5">
    <location>
        <begin position="379"/>
        <end position="470"/>
    </location>
</feature>
<keyword evidence="3" id="KW-0804">Transcription</keyword>
<evidence type="ECO:0000256" key="5">
    <source>
        <dbReference type="SAM" id="MobiDB-lite"/>
    </source>
</evidence>
<evidence type="ECO:0000256" key="1">
    <source>
        <dbReference type="ARBA" id="ARBA00023015"/>
    </source>
</evidence>
<dbReference type="Proteomes" id="UP001648503">
    <property type="component" value="Unassembled WGS sequence"/>
</dbReference>
<organism evidence="9 10">
    <name type="scientific">Batrachochytrium salamandrivorans</name>
    <dbReference type="NCBI Taxonomy" id="1357716"/>
    <lineage>
        <taxon>Eukaryota</taxon>
        <taxon>Fungi</taxon>
        <taxon>Fungi incertae sedis</taxon>
        <taxon>Chytridiomycota</taxon>
        <taxon>Chytridiomycota incertae sedis</taxon>
        <taxon>Chytridiomycetes</taxon>
        <taxon>Rhizophydiales</taxon>
        <taxon>Rhizophydiales incertae sedis</taxon>
        <taxon>Batrachochytrium</taxon>
    </lineage>
</organism>
<dbReference type="SMART" id="SM00717">
    <property type="entry name" value="SANT"/>
    <property type="match status" value="4"/>
</dbReference>
<feature type="domain" description="HTH myb-type" evidence="8">
    <location>
        <begin position="225"/>
        <end position="273"/>
    </location>
</feature>
<dbReference type="EMBL" id="JAFCIX010000176">
    <property type="protein sequence ID" value="KAH6596903.1"/>
    <property type="molecule type" value="Genomic_DNA"/>
</dbReference>
<feature type="domain" description="SANT" evidence="7">
    <location>
        <begin position="169"/>
        <end position="213"/>
    </location>
</feature>
<dbReference type="PROSITE" id="PS51293">
    <property type="entry name" value="SANT"/>
    <property type="match status" value="1"/>
</dbReference>
<dbReference type="InterPro" id="IPR009057">
    <property type="entry name" value="Homeodomain-like_sf"/>
</dbReference>
<gene>
    <name evidence="9" type="ORF">BASA50_004837</name>
</gene>
<dbReference type="PROSITE" id="PS51294">
    <property type="entry name" value="HTH_MYB"/>
    <property type="match status" value="3"/>
</dbReference>
<dbReference type="InterPro" id="IPR017884">
    <property type="entry name" value="SANT_dom"/>
</dbReference>
<evidence type="ECO:0000256" key="3">
    <source>
        <dbReference type="ARBA" id="ARBA00023163"/>
    </source>
</evidence>
<sequence length="470" mass="52121">MKMFDLNTRTIRATHDQMMASITDINWDQIARHSYAKPYLSFQVGTRSKLECKKRWTVAQHPFINNRPFLKDELELLEQVIAANGDADWVSIARMHGHGRVAIQCFKAYRTLIRPPNIGVNWTTAEDMKLLAAIDSCSPNDWLAVSQHLNGRSAKQCLQRYKFVVAPGKKKGRWNATEDETLLKAVQEFGRGKWNHIAAAVGTRTDMQCRERYENCLNPEICLKPFTPEEENILSAAVLEHGIGKWSRISRCFVNRTDNSCRRTWNAMEKRLELKASSEEAALKEAALESVAIDVVPISTEGDVDNTLLTADATGDVGAEINLDASLRPTRRAAKRKVRAAVNAGQNLTECAEVLATDGEAIDLQAALEGSDLIYEVEGVTNSNSSNGGTVSKKSKAKRPQKPTKSRESPKAKKPRAKRQPKEKVSSNLSPVASSSVLNAIPVDTTASLDAPVPPFQRRRGPGRPKKLKL</sequence>
<feature type="domain" description="HTH myb-type" evidence="8">
    <location>
        <begin position="114"/>
        <end position="162"/>
    </location>
</feature>
<feature type="compositionally biased region" description="Basic residues" evidence="5">
    <location>
        <begin position="457"/>
        <end position="470"/>
    </location>
</feature>